<accession>A0AAV4Q202</accession>
<comment type="caution">
    <text evidence="1">The sequence shown here is derived from an EMBL/GenBank/DDBJ whole genome shotgun (WGS) entry which is preliminary data.</text>
</comment>
<evidence type="ECO:0000313" key="2">
    <source>
        <dbReference type="Proteomes" id="UP001054945"/>
    </source>
</evidence>
<gene>
    <name evidence="1" type="ORF">CEXT_695751</name>
</gene>
<keyword evidence="2" id="KW-1185">Reference proteome</keyword>
<sequence>MWYSATSGHVRTEVTSNRSSKKLKKFIIILDNETLLYLPGSFLSGSVLVELDNDTPVLEFWMTLLGNYFYVNVPQTISSDFPLNVGALK</sequence>
<dbReference type="InterPro" id="IPR014752">
    <property type="entry name" value="Arrestin-like_C"/>
</dbReference>
<reference evidence="1 2" key="1">
    <citation type="submission" date="2021-06" db="EMBL/GenBank/DDBJ databases">
        <title>Caerostris extrusa draft genome.</title>
        <authorList>
            <person name="Kono N."/>
            <person name="Arakawa K."/>
        </authorList>
    </citation>
    <scope>NUCLEOTIDE SEQUENCE [LARGE SCALE GENOMIC DNA]</scope>
</reference>
<protein>
    <submittedName>
        <fullName evidence="1">Uncharacterized protein</fullName>
    </submittedName>
</protein>
<dbReference type="EMBL" id="BPLR01005403">
    <property type="protein sequence ID" value="GIY02045.1"/>
    <property type="molecule type" value="Genomic_DNA"/>
</dbReference>
<dbReference type="AlphaFoldDB" id="A0AAV4Q202"/>
<proteinExistence type="predicted"/>
<name>A0AAV4Q202_CAEEX</name>
<dbReference type="Gene3D" id="2.60.40.640">
    <property type="match status" value="1"/>
</dbReference>
<evidence type="ECO:0000313" key="1">
    <source>
        <dbReference type="EMBL" id="GIY02045.1"/>
    </source>
</evidence>
<organism evidence="1 2">
    <name type="scientific">Caerostris extrusa</name>
    <name type="common">Bark spider</name>
    <name type="synonym">Caerostris bankana</name>
    <dbReference type="NCBI Taxonomy" id="172846"/>
    <lineage>
        <taxon>Eukaryota</taxon>
        <taxon>Metazoa</taxon>
        <taxon>Ecdysozoa</taxon>
        <taxon>Arthropoda</taxon>
        <taxon>Chelicerata</taxon>
        <taxon>Arachnida</taxon>
        <taxon>Araneae</taxon>
        <taxon>Araneomorphae</taxon>
        <taxon>Entelegynae</taxon>
        <taxon>Araneoidea</taxon>
        <taxon>Araneidae</taxon>
        <taxon>Caerostris</taxon>
    </lineage>
</organism>
<dbReference type="Proteomes" id="UP001054945">
    <property type="component" value="Unassembled WGS sequence"/>
</dbReference>